<reference evidence="8 9" key="1">
    <citation type="journal article" date="2021" name="Elife">
        <title>Chloroplast acquisition without the gene transfer in kleptoplastic sea slugs, Plakobranchus ocellatus.</title>
        <authorList>
            <person name="Maeda T."/>
            <person name="Takahashi S."/>
            <person name="Yoshida T."/>
            <person name="Shimamura S."/>
            <person name="Takaki Y."/>
            <person name="Nagai Y."/>
            <person name="Toyoda A."/>
            <person name="Suzuki Y."/>
            <person name="Arimoto A."/>
            <person name="Ishii H."/>
            <person name="Satoh N."/>
            <person name="Nishiyama T."/>
            <person name="Hasebe M."/>
            <person name="Maruyama T."/>
            <person name="Minagawa J."/>
            <person name="Obokata J."/>
            <person name="Shigenobu S."/>
        </authorList>
    </citation>
    <scope>NUCLEOTIDE SEQUENCE [LARGE SCALE GENOMIC DNA]</scope>
</reference>
<evidence type="ECO:0000256" key="6">
    <source>
        <dbReference type="SAM" id="Phobius"/>
    </source>
</evidence>
<feature type="region of interest" description="Disordered" evidence="5">
    <location>
        <begin position="245"/>
        <end position="337"/>
    </location>
</feature>
<dbReference type="AlphaFoldDB" id="A0AAV3XU56"/>
<dbReference type="PANTHER" id="PTHR46641:SF2">
    <property type="entry name" value="FMRFAMIDE RECEPTOR"/>
    <property type="match status" value="1"/>
</dbReference>
<dbReference type="PANTHER" id="PTHR46641">
    <property type="entry name" value="FMRFAMIDE RECEPTOR-RELATED"/>
    <property type="match status" value="1"/>
</dbReference>
<gene>
    <name evidence="8" type="ORF">PoB_000084600</name>
</gene>
<dbReference type="GO" id="GO:0016020">
    <property type="term" value="C:membrane"/>
    <property type="evidence" value="ECO:0007669"/>
    <property type="project" value="UniProtKB-SubCell"/>
</dbReference>
<feature type="transmembrane region" description="Helical" evidence="6">
    <location>
        <begin position="414"/>
        <end position="435"/>
    </location>
</feature>
<evidence type="ECO:0000256" key="2">
    <source>
        <dbReference type="ARBA" id="ARBA00022692"/>
    </source>
</evidence>
<organism evidence="8 9">
    <name type="scientific">Plakobranchus ocellatus</name>
    <dbReference type="NCBI Taxonomy" id="259542"/>
    <lineage>
        <taxon>Eukaryota</taxon>
        <taxon>Metazoa</taxon>
        <taxon>Spiralia</taxon>
        <taxon>Lophotrochozoa</taxon>
        <taxon>Mollusca</taxon>
        <taxon>Gastropoda</taxon>
        <taxon>Heterobranchia</taxon>
        <taxon>Euthyneura</taxon>
        <taxon>Panpulmonata</taxon>
        <taxon>Sacoglossa</taxon>
        <taxon>Placobranchoidea</taxon>
        <taxon>Plakobranchidae</taxon>
        <taxon>Plakobranchus</taxon>
    </lineage>
</organism>
<feature type="domain" description="G-protein coupled receptors family 1 profile" evidence="7">
    <location>
        <begin position="44"/>
        <end position="432"/>
    </location>
</feature>
<evidence type="ECO:0000313" key="9">
    <source>
        <dbReference type="Proteomes" id="UP000735302"/>
    </source>
</evidence>
<feature type="transmembrane region" description="Helical" evidence="6">
    <location>
        <begin position="66"/>
        <end position="93"/>
    </location>
</feature>
<dbReference type="SUPFAM" id="SSF81321">
    <property type="entry name" value="Family A G protein-coupled receptor-like"/>
    <property type="match status" value="1"/>
</dbReference>
<evidence type="ECO:0000256" key="4">
    <source>
        <dbReference type="ARBA" id="ARBA00023136"/>
    </source>
</evidence>
<feature type="transmembrane region" description="Helical" evidence="6">
    <location>
        <begin position="208"/>
        <end position="229"/>
    </location>
</feature>
<dbReference type="InterPro" id="IPR052954">
    <property type="entry name" value="GPCR-Ligand_Int"/>
</dbReference>
<evidence type="ECO:0000256" key="1">
    <source>
        <dbReference type="ARBA" id="ARBA00004370"/>
    </source>
</evidence>
<feature type="transmembrane region" description="Helical" evidence="6">
    <location>
        <begin position="117"/>
        <end position="140"/>
    </location>
</feature>
<evidence type="ECO:0000256" key="3">
    <source>
        <dbReference type="ARBA" id="ARBA00022989"/>
    </source>
</evidence>
<keyword evidence="4 6" id="KW-0472">Membrane</keyword>
<dbReference type="EMBL" id="BLXT01000089">
    <property type="protein sequence ID" value="GFN74340.1"/>
    <property type="molecule type" value="Genomic_DNA"/>
</dbReference>
<dbReference type="Proteomes" id="UP000735302">
    <property type="component" value="Unassembled WGS sequence"/>
</dbReference>
<feature type="compositionally biased region" description="Polar residues" evidence="5">
    <location>
        <begin position="270"/>
        <end position="282"/>
    </location>
</feature>
<keyword evidence="2 6" id="KW-0812">Transmembrane</keyword>
<feature type="compositionally biased region" description="Polar residues" evidence="5">
    <location>
        <begin position="289"/>
        <end position="315"/>
    </location>
</feature>
<comment type="caution">
    <text evidence="8">The sequence shown here is derived from an EMBL/GenBank/DDBJ whole genome shotgun (WGS) entry which is preliminary data.</text>
</comment>
<keyword evidence="3 6" id="KW-1133">Transmembrane helix</keyword>
<keyword evidence="8" id="KW-0675">Receptor</keyword>
<dbReference type="Gene3D" id="1.20.1070.10">
    <property type="entry name" value="Rhodopsin 7-helix transmembrane proteins"/>
    <property type="match status" value="1"/>
</dbReference>
<protein>
    <submittedName>
        <fullName evidence="8">Chemosensory receptor b</fullName>
    </submittedName>
</protein>
<accession>A0AAV3XU56</accession>
<evidence type="ECO:0000256" key="5">
    <source>
        <dbReference type="SAM" id="MobiDB-lite"/>
    </source>
</evidence>
<feature type="transmembrane region" description="Helical" evidence="6">
    <location>
        <begin position="372"/>
        <end position="394"/>
    </location>
</feature>
<dbReference type="PROSITE" id="PS50262">
    <property type="entry name" value="G_PROTEIN_RECEP_F1_2"/>
    <property type="match status" value="1"/>
</dbReference>
<dbReference type="InterPro" id="IPR017452">
    <property type="entry name" value="GPCR_Rhodpsn_7TM"/>
</dbReference>
<proteinExistence type="predicted"/>
<feature type="transmembrane region" description="Helical" evidence="6">
    <location>
        <begin position="152"/>
        <end position="171"/>
    </location>
</feature>
<feature type="compositionally biased region" description="Polar residues" evidence="5">
    <location>
        <begin position="326"/>
        <end position="336"/>
    </location>
</feature>
<feature type="transmembrane region" description="Helical" evidence="6">
    <location>
        <begin position="27"/>
        <end position="54"/>
    </location>
</feature>
<sequence length="472" mass="51986">MAANALDLTTVVPPGSADPVSDHMRDIFMYINFVTLGTLIGIFGIVTNIFNIIVYKRLGFKVSTHVTLFAMSISDLASLITLIWTCMCLNPALTSASLDFSPTELQYLVGGIQHVRFVRITCWLTVWVTIERCMCLVIPVKVKSIFTPKSSTIAATVIFAFFLLSQIPNALSLKLGWKFYKAENRSRIGVLPTQYSGLLRNTNAVLNLLLQFLSLIAILTSNCLLVLFFKKKVIRRGINSVNRTTSTKQTIRKGHNLRASAVPNGRLPAFSSSSQNGSPSTCNRREGNETLNANLEVSPSGSLTSTTANIPSLSDQTDRPIDRAQPDTSRAGSNLSVPAECEANTLSPARQTVTIDASVQALVNRDKRMSRLILLLSAIFIITYLPSTICLALVTSMSGFRTGGRYYNSFMVAYSFSFVFEAIGASVNIFPYYFLSTNFRQALDRILHRRSRRVMNVAKINVGLGDNGRSEV</sequence>
<feature type="compositionally biased region" description="Basic and acidic residues" evidence="5">
    <location>
        <begin position="316"/>
        <end position="325"/>
    </location>
</feature>
<keyword evidence="9" id="KW-1185">Reference proteome</keyword>
<evidence type="ECO:0000259" key="7">
    <source>
        <dbReference type="PROSITE" id="PS50262"/>
    </source>
</evidence>
<name>A0AAV3XU56_9GAST</name>
<evidence type="ECO:0000313" key="8">
    <source>
        <dbReference type="EMBL" id="GFN74340.1"/>
    </source>
</evidence>
<comment type="subcellular location">
    <subcellularLocation>
        <location evidence="1">Membrane</location>
    </subcellularLocation>
</comment>